<protein>
    <recommendedName>
        <fullName evidence="1">F-box domain-containing protein</fullName>
    </recommendedName>
</protein>
<organism evidence="2 3">
    <name type="scientific">Crotalaria pallida</name>
    <name type="common">Smooth rattlebox</name>
    <name type="synonym">Crotalaria striata</name>
    <dbReference type="NCBI Taxonomy" id="3830"/>
    <lineage>
        <taxon>Eukaryota</taxon>
        <taxon>Viridiplantae</taxon>
        <taxon>Streptophyta</taxon>
        <taxon>Embryophyta</taxon>
        <taxon>Tracheophyta</taxon>
        <taxon>Spermatophyta</taxon>
        <taxon>Magnoliopsida</taxon>
        <taxon>eudicotyledons</taxon>
        <taxon>Gunneridae</taxon>
        <taxon>Pentapetalae</taxon>
        <taxon>rosids</taxon>
        <taxon>fabids</taxon>
        <taxon>Fabales</taxon>
        <taxon>Fabaceae</taxon>
        <taxon>Papilionoideae</taxon>
        <taxon>50 kb inversion clade</taxon>
        <taxon>genistoids sensu lato</taxon>
        <taxon>core genistoids</taxon>
        <taxon>Crotalarieae</taxon>
        <taxon>Crotalaria</taxon>
    </lineage>
</organism>
<dbReference type="Pfam" id="PF00646">
    <property type="entry name" value="F-box"/>
    <property type="match status" value="1"/>
</dbReference>
<evidence type="ECO:0000313" key="2">
    <source>
        <dbReference type="EMBL" id="KAK7245228.1"/>
    </source>
</evidence>
<keyword evidence="3" id="KW-1185">Reference proteome</keyword>
<dbReference type="Pfam" id="PF24750">
    <property type="entry name" value="b-prop_At3g26010-like"/>
    <property type="match status" value="1"/>
</dbReference>
<dbReference type="EMBL" id="JAYWIO010000008">
    <property type="protein sequence ID" value="KAK7245228.1"/>
    <property type="molecule type" value="Genomic_DNA"/>
</dbReference>
<dbReference type="InterPro" id="IPR036047">
    <property type="entry name" value="F-box-like_dom_sf"/>
</dbReference>
<dbReference type="Gene3D" id="1.20.1280.50">
    <property type="match status" value="1"/>
</dbReference>
<accession>A0AAN9E5F9</accession>
<comment type="caution">
    <text evidence="2">The sequence shown here is derived from an EMBL/GenBank/DDBJ whole genome shotgun (WGS) entry which is preliminary data.</text>
</comment>
<dbReference type="Proteomes" id="UP001372338">
    <property type="component" value="Unassembled WGS sequence"/>
</dbReference>
<gene>
    <name evidence="2" type="ORF">RIF29_40063</name>
</gene>
<dbReference type="PROSITE" id="PS50181">
    <property type="entry name" value="FBOX"/>
    <property type="match status" value="1"/>
</dbReference>
<evidence type="ECO:0000313" key="3">
    <source>
        <dbReference type="Proteomes" id="UP001372338"/>
    </source>
</evidence>
<dbReference type="PANTHER" id="PTHR35546">
    <property type="entry name" value="F-BOX PROTEIN INTERACTION DOMAIN PROTEIN-RELATED"/>
    <property type="match status" value="1"/>
</dbReference>
<dbReference type="InterPro" id="IPR056592">
    <property type="entry name" value="Beta-prop_At3g26010-like"/>
</dbReference>
<name>A0AAN9E5F9_CROPI</name>
<feature type="domain" description="F-box" evidence="1">
    <location>
        <begin position="12"/>
        <end position="61"/>
    </location>
</feature>
<dbReference type="InterPro" id="IPR001810">
    <property type="entry name" value="F-box_dom"/>
</dbReference>
<sequence>MASAERGTQKRRSNFEELPEELQIEILCRVIPYKHLVRCKCVSKRWLSLISSYRFHSWTHMYMNKIRLKPAYVHSDSVVQDSRFKSKGFTLTFLPCHQPKKPIYVFNTLNGLFLCSATSNPHLPQNIYYVCNPLTMDWVALPSPPHRSYLRPYMLLVTVKLIHDGDDSERYQVVRVYRRRSDSGVLMVDIFSFEAKQWICRDVTLSVSRLCKWTSDIEINNGILYAAWSKAGTKMVVVVNLNSNDHHHHIIQLPKLGQPLSRYGGFRIVECRRRGGLRAVDVAFAEGTFGIN</sequence>
<proteinExistence type="predicted"/>
<dbReference type="CDD" id="cd22157">
    <property type="entry name" value="F-box_AtFBW1-like"/>
    <property type="match status" value="1"/>
</dbReference>
<dbReference type="PANTHER" id="PTHR35546:SF130">
    <property type="entry name" value="EXPRESSED PROTEIN"/>
    <property type="match status" value="1"/>
</dbReference>
<dbReference type="SUPFAM" id="SSF81383">
    <property type="entry name" value="F-box domain"/>
    <property type="match status" value="1"/>
</dbReference>
<reference evidence="2 3" key="1">
    <citation type="submission" date="2024-01" db="EMBL/GenBank/DDBJ databases">
        <title>The genomes of 5 underutilized Papilionoideae crops provide insights into root nodulation and disease resistanc.</title>
        <authorList>
            <person name="Yuan L."/>
        </authorList>
    </citation>
    <scope>NUCLEOTIDE SEQUENCE [LARGE SCALE GENOMIC DNA]</scope>
    <source>
        <strain evidence="2">ZHUSHIDOU_FW_LH</strain>
        <tissue evidence="2">Leaf</tissue>
    </source>
</reference>
<dbReference type="AlphaFoldDB" id="A0AAN9E5F9"/>
<dbReference type="InterPro" id="IPR055290">
    <property type="entry name" value="At3g26010-like"/>
</dbReference>
<evidence type="ECO:0000259" key="1">
    <source>
        <dbReference type="PROSITE" id="PS50181"/>
    </source>
</evidence>